<evidence type="ECO:0000313" key="3">
    <source>
        <dbReference type="Proteomes" id="UP000823914"/>
    </source>
</evidence>
<dbReference type="Proteomes" id="UP000823914">
    <property type="component" value="Unassembled WGS sequence"/>
</dbReference>
<dbReference type="SUPFAM" id="SSF48452">
    <property type="entry name" value="TPR-like"/>
    <property type="match status" value="5"/>
</dbReference>
<dbReference type="AlphaFoldDB" id="A0A9E2NYZ3"/>
<evidence type="ECO:0000313" key="2">
    <source>
        <dbReference type="EMBL" id="MBU3850082.1"/>
    </source>
</evidence>
<accession>A0A9E2NYZ3</accession>
<dbReference type="Gene3D" id="1.25.40.10">
    <property type="entry name" value="Tetratricopeptide repeat domain"/>
    <property type="match status" value="4"/>
</dbReference>
<dbReference type="Pfam" id="PF13176">
    <property type="entry name" value="TPR_7"/>
    <property type="match status" value="1"/>
</dbReference>
<dbReference type="PROSITE" id="PS50005">
    <property type="entry name" value="TPR"/>
    <property type="match status" value="1"/>
</dbReference>
<protein>
    <submittedName>
        <fullName evidence="2">Tetratricopeptide repeat protein</fullName>
    </submittedName>
</protein>
<dbReference type="SMART" id="SM00028">
    <property type="entry name" value="TPR"/>
    <property type="match status" value="7"/>
</dbReference>
<keyword evidence="1" id="KW-0802">TPR repeat</keyword>
<name>A0A9E2NYZ3_9SPIR</name>
<evidence type="ECO:0000256" key="1">
    <source>
        <dbReference type="PROSITE-ProRule" id="PRU00339"/>
    </source>
</evidence>
<dbReference type="Pfam" id="PF13174">
    <property type="entry name" value="TPR_6"/>
    <property type="match status" value="3"/>
</dbReference>
<organism evidence="2 3">
    <name type="scientific">Candidatus Treponema excrementipullorum</name>
    <dbReference type="NCBI Taxonomy" id="2838768"/>
    <lineage>
        <taxon>Bacteria</taxon>
        <taxon>Pseudomonadati</taxon>
        <taxon>Spirochaetota</taxon>
        <taxon>Spirochaetia</taxon>
        <taxon>Spirochaetales</taxon>
        <taxon>Treponemataceae</taxon>
        <taxon>Treponema</taxon>
    </lineage>
</organism>
<comment type="caution">
    <text evidence="2">The sequence shown here is derived from an EMBL/GenBank/DDBJ whole genome shotgun (WGS) entry which is preliminary data.</text>
</comment>
<reference evidence="2" key="2">
    <citation type="submission" date="2021-04" db="EMBL/GenBank/DDBJ databases">
        <authorList>
            <person name="Gilroy R."/>
        </authorList>
    </citation>
    <scope>NUCLEOTIDE SEQUENCE</scope>
    <source>
        <strain evidence="2">Gambia15-2214</strain>
    </source>
</reference>
<reference evidence="2" key="1">
    <citation type="journal article" date="2021" name="PeerJ">
        <title>Extensive microbial diversity within the chicken gut microbiome revealed by metagenomics and culture.</title>
        <authorList>
            <person name="Gilroy R."/>
            <person name="Ravi A."/>
            <person name="Getino M."/>
            <person name="Pursley I."/>
            <person name="Horton D.L."/>
            <person name="Alikhan N.F."/>
            <person name="Baker D."/>
            <person name="Gharbi K."/>
            <person name="Hall N."/>
            <person name="Watson M."/>
            <person name="Adriaenssens E.M."/>
            <person name="Foster-Nyarko E."/>
            <person name="Jarju S."/>
            <person name="Secka A."/>
            <person name="Antonio M."/>
            <person name="Oren A."/>
            <person name="Chaudhuri R.R."/>
            <person name="La Ragione R."/>
            <person name="Hildebrand F."/>
            <person name="Pallen M.J."/>
        </authorList>
    </citation>
    <scope>NUCLEOTIDE SEQUENCE</scope>
    <source>
        <strain evidence="2">Gambia15-2214</strain>
    </source>
</reference>
<gene>
    <name evidence="2" type="ORF">IAA16_05910</name>
</gene>
<dbReference type="InterPro" id="IPR011990">
    <property type="entry name" value="TPR-like_helical_dom_sf"/>
</dbReference>
<feature type="repeat" description="TPR" evidence="1">
    <location>
        <begin position="619"/>
        <end position="652"/>
    </location>
</feature>
<proteinExistence type="predicted"/>
<feature type="non-terminal residue" evidence="2">
    <location>
        <position position="1"/>
    </location>
</feature>
<dbReference type="EMBL" id="JAHLFV010000140">
    <property type="protein sequence ID" value="MBU3850082.1"/>
    <property type="molecule type" value="Genomic_DNA"/>
</dbReference>
<dbReference type="InterPro" id="IPR019734">
    <property type="entry name" value="TPR_rpt"/>
</dbReference>
<sequence>PTWKTFYWLGLLSMEKGDLEVAVTYFFNAGVSLKSVYKTSSEAENLYYKTLFCLSESLLALDKAQDAVPVLEFLQFTPFQNQKGVYELLAEAYYDTKNYINLTELYEAQQSNNAKDKTTLYVAEAYGKLGNWEKSGDLYLSLITGEDSVKDVSLKALQSAWNLIEENKEKSIPFTQDMVLQAAGKQAETYPLMMAELWLMVGRDKYIQEDYTGAEETFLLAYDMLEKNKNVQDVDWVTLYYYCKVYLAQTHIKKLQSDSQVDTLAENLKNLTTFSRLYDEVLEQQKKIGNTTLMPVENLIVNSLVYYSFASEHWQEAVTYGEKAQESFQNLVIVATGYYNLGKYSHAIKTVEKIFAKELPIPDSLKEPVYRLYAVALLQSGAEQKGLDVFEQLYTQGILSEEGKLEYGKALLGMGDSTLAYEVLTPIEGSAACYLKGLVAVNLQKWKEAERYFSECKDIITDKEKPYVLFYLGYAQFALEKYEESFKTLEIFSQLYSYHRLAQKAINTQITCALHLSQEKKDKQWLTEAGALGEKLIATTTSEKEKEQFLLTTAEIYKSAEEYDKVFELLNPYSKGQKDINYRVQLFLGEIYVSRGDYAKALDLYDSIARSAGNREIKEIALYRQGFLYFSEGHYERASDIFTRYIRSFPSGSYGDGALYYKGECLKYMNQADLAILQYENLLSNYPEGTYRYNSLVSLVTLYTDKGEYDKALEYATILTKDYKEYDHEDMIRELDLLRQGMGKNTVSLLTEYKKAGELTTESGRQRALELGKLYLASVNTENQGESLLQDLVAYYKKTVSDSNVSDSTENNTIPLSQTDTCTAGEASFTLGEYYRNKNQNEKAGELFLESAFYFCFSDTERAAAALYRSAESYEAAGFTGDAVSIVETLQELYPNSSWVQLGKSLLKLQ</sequence>